<keyword evidence="2" id="KW-1185">Reference proteome</keyword>
<proteinExistence type="predicted"/>
<dbReference type="EMBL" id="JACAZH010000031">
    <property type="protein sequence ID" value="KAF7339646.1"/>
    <property type="molecule type" value="Genomic_DNA"/>
</dbReference>
<dbReference type="AlphaFoldDB" id="A0A8H6XFP3"/>
<evidence type="ECO:0000313" key="1">
    <source>
        <dbReference type="EMBL" id="KAF7339646.1"/>
    </source>
</evidence>
<organism evidence="1 2">
    <name type="scientific">Mycena sanguinolenta</name>
    <dbReference type="NCBI Taxonomy" id="230812"/>
    <lineage>
        <taxon>Eukaryota</taxon>
        <taxon>Fungi</taxon>
        <taxon>Dikarya</taxon>
        <taxon>Basidiomycota</taxon>
        <taxon>Agaricomycotina</taxon>
        <taxon>Agaricomycetes</taxon>
        <taxon>Agaricomycetidae</taxon>
        <taxon>Agaricales</taxon>
        <taxon>Marasmiineae</taxon>
        <taxon>Mycenaceae</taxon>
        <taxon>Mycena</taxon>
    </lineage>
</organism>
<reference evidence="1" key="1">
    <citation type="submission" date="2020-05" db="EMBL/GenBank/DDBJ databases">
        <title>Mycena genomes resolve the evolution of fungal bioluminescence.</title>
        <authorList>
            <person name="Tsai I.J."/>
        </authorList>
    </citation>
    <scope>NUCLEOTIDE SEQUENCE</scope>
    <source>
        <strain evidence="1">160909Yilan</strain>
    </source>
</reference>
<gene>
    <name evidence="1" type="ORF">MSAN_02179400</name>
</gene>
<sequence length="756" mass="83604">MPGSSAETQFECTRPAASTDKFRNSDLEEFETISNATEQIGRLELVHLEAIAEDATIHENISLASSRIFSFLDCVNQQSLPAEVAPQILAIFAKLFSVTFLATVFEQRKILHRIAAQSLADEPGPAAVICWVDAFLFKLGDTTITVASGVSLAPPFPGSAELRAEDGLRAASQLPSNWHSVARVIASDQASPAAKRLALRLTFAAFVLGPRLCSGSEQMPFEIVEVLERCISQTRAAGFSASRTASREHQKAEKRAQVRPHTLGCLLNILQNILHPDDSVACLQLVTPPEELDPAQTILLRWGDTVSWCWETWDDHRIANAESVVFLASCFTLQRPMNREHLEQTAMWLRHFESVRFLPVNIDYSLAVSTASSIALLRVLHYVVLSLSTLPLAAGPPSVPWELVSKACCFAAESMRHLLWNPKEDERWIVSGLCKCLLSLFVLLAPANDEELAVHDYILEALSLANADTLHICMAHVQEDDVLRFSARLNKRLVAVKNFVSESLEQTRPLNLIRTTLNLAVIVWFSGTHGCILRESVAPLLSNVVKILLQEGTPGLVSEILGDAILTASSAARKDPSFIDENRESLWQFAITSSSSELSIASSFAHYIITSEILCNSLYCAEAWTYFSEILLLILKHHYIEEQEPLALLICPTLCAALIRLLQADATSTQFMLSTPFTLNLCADLKSVCEGDGSGKYLAFMKERLNKIGFCLLDQIRNSLSQGATSETTLERSQIPMQLTFYRMYGGSHLVFIPEM</sequence>
<protein>
    <submittedName>
        <fullName evidence="1">Uncharacterized protein</fullName>
    </submittedName>
</protein>
<evidence type="ECO:0000313" key="2">
    <source>
        <dbReference type="Proteomes" id="UP000623467"/>
    </source>
</evidence>
<accession>A0A8H6XFP3</accession>
<name>A0A8H6XFP3_9AGAR</name>
<comment type="caution">
    <text evidence="1">The sequence shown here is derived from an EMBL/GenBank/DDBJ whole genome shotgun (WGS) entry which is preliminary data.</text>
</comment>
<dbReference type="OrthoDB" id="3233180at2759"/>
<dbReference type="Proteomes" id="UP000623467">
    <property type="component" value="Unassembled WGS sequence"/>
</dbReference>